<comment type="subcellular location">
    <subcellularLocation>
        <location evidence="1">Periplasm</location>
    </subcellularLocation>
</comment>
<feature type="domain" description="Solute-binding protein family 5" evidence="4">
    <location>
        <begin position="97"/>
        <end position="468"/>
    </location>
</feature>
<dbReference type="InterPro" id="IPR030678">
    <property type="entry name" value="Peptide/Ni-bd"/>
</dbReference>
<dbReference type="PROSITE" id="PS01040">
    <property type="entry name" value="SBP_BACTERIAL_5"/>
    <property type="match status" value="1"/>
</dbReference>
<keyword evidence="3" id="KW-0732">Signal</keyword>
<dbReference type="Proteomes" id="UP000094969">
    <property type="component" value="Chromosome"/>
</dbReference>
<dbReference type="GO" id="GO:0015833">
    <property type="term" value="P:peptide transport"/>
    <property type="evidence" value="ECO:0007669"/>
    <property type="project" value="TreeGrafter"/>
</dbReference>
<dbReference type="PANTHER" id="PTHR30290:SF38">
    <property type="entry name" value="D,D-DIPEPTIDE-BINDING PERIPLASMIC PROTEIN DDPA-RELATED"/>
    <property type="match status" value="1"/>
</dbReference>
<gene>
    <name evidence="5" type="ORF">BHK69_06830</name>
</gene>
<dbReference type="CDD" id="cd08513">
    <property type="entry name" value="PBP2_thermophilic_Hb8_like"/>
    <property type="match status" value="1"/>
</dbReference>
<dbReference type="Gene3D" id="3.90.76.10">
    <property type="entry name" value="Dipeptide-binding Protein, Domain 1"/>
    <property type="match status" value="1"/>
</dbReference>
<keyword evidence="6" id="KW-1185">Reference proteome</keyword>
<dbReference type="AlphaFoldDB" id="A0A1D7TYP2"/>
<dbReference type="RefSeq" id="WP_069689440.1">
    <property type="nucleotide sequence ID" value="NZ_CP017147.1"/>
</dbReference>
<dbReference type="InterPro" id="IPR039424">
    <property type="entry name" value="SBP_5"/>
</dbReference>
<dbReference type="Gene3D" id="3.10.105.10">
    <property type="entry name" value="Dipeptide-binding Protein, Domain 3"/>
    <property type="match status" value="1"/>
</dbReference>
<evidence type="ECO:0000313" key="5">
    <source>
        <dbReference type="EMBL" id="AOO80220.1"/>
    </source>
</evidence>
<comment type="similarity">
    <text evidence="2">Belongs to the bacterial solute-binding protein 5 family.</text>
</comment>
<dbReference type="InterPro" id="IPR023765">
    <property type="entry name" value="SBP_5_CS"/>
</dbReference>
<sequence length="559" mass="61055">MADESGIGPQAGAMAVSRRALLFGASVLAALPWGAGSQAQPAPKPTKPPSAPKGQAVIGYSQEITVLHPLMPANEVDQGVWWNLFSPLWALDQAGKFVPVLAKEVPTVANGGISADGLVWKVTLREGVKWHDGRDFSAEDVRFTFDLIRNPQFRTRSRSGFSLLEDVKTEGDTISWRMKEPFAPFLSFLAWTFIVPRHLLDGAADPNATPFQANPVGTGPFKFVERKTGSHVLLAANTAYFGEGPYLERLVFRYVPDLNAMFTQFRTGEIDYIGLQGIPPHHYAEAKTLKNVAVHLCPRASVENLTLNLAHPALKEKVVRQALYLGLDKNAIIEALYYGLPLPASSFMPPQNWAFNDALPRHVHDPAKARAILDAAGWKPGPDGVRVKDGVRLAFTNSTTTGNPTREQAQQLLVQDWAKIGAEMTIKNMPAAVLWAKFWAESQFDSLMTNTTYTVASDPDVMHRFGGKSIPLKAGTGSNVSQYENPKVDSLLAKGIAVTDIAQRAETYREAQALILDDLPMLPIFQSVQVEGTKAGLVGFANNVNALSNAWNAGSWYWA</sequence>
<accession>A0A1D7TYP2</accession>
<dbReference type="STRING" id="1526658.BHK69_06830"/>
<name>A0A1D7TYP2_9HYPH</name>
<dbReference type="SUPFAM" id="SSF53850">
    <property type="entry name" value="Periplasmic binding protein-like II"/>
    <property type="match status" value="1"/>
</dbReference>
<reference evidence="5 6" key="1">
    <citation type="journal article" date="2015" name="Antonie Van Leeuwenhoek">
        <title>Bosea vaviloviae sp. nov., a new species of slow-growing rhizobia isolated from nodules of the relict species Vavilovia formosa (Stev.) Fed.</title>
        <authorList>
            <person name="Safronova V.I."/>
            <person name="Kuznetsova I.G."/>
            <person name="Sazanova A.L."/>
            <person name="Kimeklis A.K."/>
            <person name="Belimov A.A."/>
            <person name="Andronov E.E."/>
            <person name="Pinaev A.G."/>
            <person name="Chizhevskaya E.P."/>
            <person name="Pukhaev A.R."/>
            <person name="Popov K.P."/>
            <person name="Willems A."/>
            <person name="Tikhonovich I.A."/>
        </authorList>
    </citation>
    <scope>NUCLEOTIDE SEQUENCE [LARGE SCALE GENOMIC DNA]</scope>
    <source>
        <strain evidence="5 6">Vaf18</strain>
    </source>
</reference>
<evidence type="ECO:0000313" key="6">
    <source>
        <dbReference type="Proteomes" id="UP000094969"/>
    </source>
</evidence>
<dbReference type="GO" id="GO:0030288">
    <property type="term" value="C:outer membrane-bounded periplasmic space"/>
    <property type="evidence" value="ECO:0007669"/>
    <property type="project" value="UniProtKB-ARBA"/>
</dbReference>
<dbReference type="EMBL" id="CP017147">
    <property type="protein sequence ID" value="AOO80220.1"/>
    <property type="molecule type" value="Genomic_DNA"/>
</dbReference>
<evidence type="ECO:0000256" key="2">
    <source>
        <dbReference type="ARBA" id="ARBA00005695"/>
    </source>
</evidence>
<dbReference type="KEGG" id="bvv:BHK69_06830"/>
<organism evidence="5 6">
    <name type="scientific">Bosea vaviloviae</name>
    <dbReference type="NCBI Taxonomy" id="1526658"/>
    <lineage>
        <taxon>Bacteria</taxon>
        <taxon>Pseudomonadati</taxon>
        <taxon>Pseudomonadota</taxon>
        <taxon>Alphaproteobacteria</taxon>
        <taxon>Hyphomicrobiales</taxon>
        <taxon>Boseaceae</taxon>
        <taxon>Bosea</taxon>
    </lineage>
</organism>
<dbReference type="GO" id="GO:1904680">
    <property type="term" value="F:peptide transmembrane transporter activity"/>
    <property type="evidence" value="ECO:0007669"/>
    <property type="project" value="TreeGrafter"/>
</dbReference>
<evidence type="ECO:0000256" key="1">
    <source>
        <dbReference type="ARBA" id="ARBA00004418"/>
    </source>
</evidence>
<protein>
    <submittedName>
        <fullName evidence="5">ABC transporter substrate-binding protein</fullName>
    </submittedName>
</protein>
<dbReference type="Pfam" id="PF00496">
    <property type="entry name" value="SBP_bac_5"/>
    <property type="match status" value="1"/>
</dbReference>
<evidence type="ECO:0000259" key="4">
    <source>
        <dbReference type="Pfam" id="PF00496"/>
    </source>
</evidence>
<evidence type="ECO:0000256" key="3">
    <source>
        <dbReference type="ARBA" id="ARBA00022729"/>
    </source>
</evidence>
<dbReference type="PANTHER" id="PTHR30290">
    <property type="entry name" value="PERIPLASMIC BINDING COMPONENT OF ABC TRANSPORTER"/>
    <property type="match status" value="1"/>
</dbReference>
<proteinExistence type="inferred from homology"/>
<dbReference type="InterPro" id="IPR000914">
    <property type="entry name" value="SBP_5_dom"/>
</dbReference>
<dbReference type="PIRSF" id="PIRSF002741">
    <property type="entry name" value="MppA"/>
    <property type="match status" value="1"/>
</dbReference>
<dbReference type="Gene3D" id="3.40.190.10">
    <property type="entry name" value="Periplasmic binding protein-like II"/>
    <property type="match status" value="1"/>
</dbReference>
<dbReference type="GO" id="GO:0043190">
    <property type="term" value="C:ATP-binding cassette (ABC) transporter complex"/>
    <property type="evidence" value="ECO:0007669"/>
    <property type="project" value="InterPro"/>
</dbReference>